<dbReference type="EMBL" id="MU007029">
    <property type="protein sequence ID" value="KAF2431817.1"/>
    <property type="molecule type" value="Genomic_DNA"/>
</dbReference>
<organism evidence="2 3">
    <name type="scientific">Tothia fuscella</name>
    <dbReference type="NCBI Taxonomy" id="1048955"/>
    <lineage>
        <taxon>Eukaryota</taxon>
        <taxon>Fungi</taxon>
        <taxon>Dikarya</taxon>
        <taxon>Ascomycota</taxon>
        <taxon>Pezizomycotina</taxon>
        <taxon>Dothideomycetes</taxon>
        <taxon>Pleosporomycetidae</taxon>
        <taxon>Venturiales</taxon>
        <taxon>Cylindrosympodiaceae</taxon>
        <taxon>Tothia</taxon>
    </lineage>
</organism>
<feature type="region of interest" description="Disordered" evidence="1">
    <location>
        <begin position="47"/>
        <end position="78"/>
    </location>
</feature>
<proteinExistence type="predicted"/>
<feature type="compositionally biased region" description="Low complexity" evidence="1">
    <location>
        <begin position="54"/>
        <end position="69"/>
    </location>
</feature>
<accession>A0A9P4NUA9</accession>
<dbReference type="Proteomes" id="UP000800235">
    <property type="component" value="Unassembled WGS sequence"/>
</dbReference>
<evidence type="ECO:0000313" key="2">
    <source>
        <dbReference type="EMBL" id="KAF2431817.1"/>
    </source>
</evidence>
<feature type="compositionally biased region" description="Basic and acidic residues" evidence="1">
    <location>
        <begin position="280"/>
        <end position="291"/>
    </location>
</feature>
<feature type="compositionally biased region" description="Basic and acidic residues" evidence="1">
    <location>
        <begin position="330"/>
        <end position="344"/>
    </location>
</feature>
<protein>
    <submittedName>
        <fullName evidence="2">Uncharacterized protein</fullName>
    </submittedName>
</protein>
<name>A0A9P4NUA9_9PEZI</name>
<dbReference type="AlphaFoldDB" id="A0A9P4NUA9"/>
<feature type="region of interest" description="Disordered" evidence="1">
    <location>
        <begin position="216"/>
        <end position="352"/>
    </location>
</feature>
<gene>
    <name evidence="2" type="ORF">EJ08DRAFT_165141</name>
</gene>
<keyword evidence="3" id="KW-1185">Reference proteome</keyword>
<sequence>MDSKFIRPIYFWGNGDRRYHTTMHSNLIPKPFRKMVRSIKLLPMMVQPRSVRKASASSTTSNDDATATSDHTDDEDRESALGADTFTAWCHQTDTTTGNSSGSKHTRIASDNIFIEHTVADTSNDSETSSALNDTCTATKGPMDDEGKDHTFLADFGFLRDSIAVGRSQSPTKTSCTSSSSSEGAPSPFTSLLGNSSPLSRAPMLPALCLSTPIILSPHPPEEVITSRNSGRVRFKRPCEERPQHNPVPMPGPRPVKTRSINHELNPDLRSTCSSSTSTADKENQPRKKSDGQQQKVYTRIRRPLATQTKNEIPWGTRAAPSFNSRMRFPGRESKERLRRKDETAQFGQSDHMSYPKADLKRLEQLLEEIKPDNDRVEHSGFPLPVSEYNHTKDLIDGFRERCVQLLGMPRNDRRSWYEEELQLVKKILK</sequence>
<comment type="caution">
    <text evidence="2">The sequence shown here is derived from an EMBL/GenBank/DDBJ whole genome shotgun (WGS) entry which is preliminary data.</text>
</comment>
<feature type="compositionally biased region" description="Polar residues" evidence="1">
    <location>
        <begin position="269"/>
        <end position="279"/>
    </location>
</feature>
<feature type="region of interest" description="Disordered" evidence="1">
    <location>
        <begin position="167"/>
        <end position="194"/>
    </location>
</feature>
<feature type="compositionally biased region" description="Low complexity" evidence="1">
    <location>
        <begin position="168"/>
        <end position="191"/>
    </location>
</feature>
<evidence type="ECO:0000256" key="1">
    <source>
        <dbReference type="SAM" id="MobiDB-lite"/>
    </source>
</evidence>
<reference evidence="2" key="1">
    <citation type="journal article" date="2020" name="Stud. Mycol.">
        <title>101 Dothideomycetes genomes: a test case for predicting lifestyles and emergence of pathogens.</title>
        <authorList>
            <person name="Haridas S."/>
            <person name="Albert R."/>
            <person name="Binder M."/>
            <person name="Bloem J."/>
            <person name="Labutti K."/>
            <person name="Salamov A."/>
            <person name="Andreopoulos B."/>
            <person name="Baker S."/>
            <person name="Barry K."/>
            <person name="Bills G."/>
            <person name="Bluhm B."/>
            <person name="Cannon C."/>
            <person name="Castanera R."/>
            <person name="Culley D."/>
            <person name="Daum C."/>
            <person name="Ezra D."/>
            <person name="Gonzalez J."/>
            <person name="Henrissat B."/>
            <person name="Kuo A."/>
            <person name="Liang C."/>
            <person name="Lipzen A."/>
            <person name="Lutzoni F."/>
            <person name="Magnuson J."/>
            <person name="Mondo S."/>
            <person name="Nolan M."/>
            <person name="Ohm R."/>
            <person name="Pangilinan J."/>
            <person name="Park H.-J."/>
            <person name="Ramirez L."/>
            <person name="Alfaro M."/>
            <person name="Sun H."/>
            <person name="Tritt A."/>
            <person name="Yoshinaga Y."/>
            <person name="Zwiers L.-H."/>
            <person name="Turgeon B."/>
            <person name="Goodwin S."/>
            <person name="Spatafora J."/>
            <person name="Crous P."/>
            <person name="Grigoriev I."/>
        </authorList>
    </citation>
    <scope>NUCLEOTIDE SEQUENCE</scope>
    <source>
        <strain evidence="2">CBS 130266</strain>
    </source>
</reference>
<evidence type="ECO:0000313" key="3">
    <source>
        <dbReference type="Proteomes" id="UP000800235"/>
    </source>
</evidence>